<dbReference type="KEGG" id="mor:MOC_5941"/>
<dbReference type="Proteomes" id="UP000029492">
    <property type="component" value="Chromosome"/>
</dbReference>
<proteinExistence type="predicted"/>
<keyword evidence="4" id="KW-1185">Reference proteome</keyword>
<organism evidence="3 4">
    <name type="scientific">Methylobacterium oryzae CBMB20</name>
    <dbReference type="NCBI Taxonomy" id="693986"/>
    <lineage>
        <taxon>Bacteria</taxon>
        <taxon>Pseudomonadati</taxon>
        <taxon>Pseudomonadota</taxon>
        <taxon>Alphaproteobacteria</taxon>
        <taxon>Hyphomicrobiales</taxon>
        <taxon>Methylobacteriaceae</taxon>
        <taxon>Methylobacterium</taxon>
    </lineage>
</organism>
<evidence type="ECO:0000256" key="1">
    <source>
        <dbReference type="SAM" id="MobiDB-lite"/>
    </source>
</evidence>
<reference evidence="3 4" key="1">
    <citation type="journal article" date="2014" name="PLoS ONE">
        <title>Genome Information of Methylobacterium oryzae, a Plant-Probiotic Methylotroph in the Phyllosphere.</title>
        <authorList>
            <person name="Kwak M.J."/>
            <person name="Jeong H."/>
            <person name="Madhaiyan M."/>
            <person name="Lee Y."/>
            <person name="Sa T.M."/>
            <person name="Oh T.K."/>
            <person name="Kim J.F."/>
        </authorList>
    </citation>
    <scope>NUCLEOTIDE SEQUENCE [LARGE SCALE GENOMIC DNA]</scope>
    <source>
        <strain evidence="3 4">CBMB20</strain>
    </source>
</reference>
<evidence type="ECO:0000313" key="3">
    <source>
        <dbReference type="EMBL" id="AIQ93696.1"/>
    </source>
</evidence>
<dbReference type="Pfam" id="PF11162">
    <property type="entry name" value="DUF2946"/>
    <property type="match status" value="1"/>
</dbReference>
<evidence type="ECO:0000256" key="2">
    <source>
        <dbReference type="SAM" id="SignalP"/>
    </source>
</evidence>
<dbReference type="eggNOG" id="ENOG502ZYSG">
    <property type="taxonomic scope" value="Bacteria"/>
</dbReference>
<feature type="chain" id="PRO_5001848187" evidence="2">
    <location>
        <begin position="24"/>
        <end position="110"/>
    </location>
</feature>
<feature type="signal peptide" evidence="2">
    <location>
        <begin position="1"/>
        <end position="23"/>
    </location>
</feature>
<feature type="compositionally biased region" description="Low complexity" evidence="1">
    <location>
        <begin position="101"/>
        <end position="110"/>
    </location>
</feature>
<dbReference type="HOGENOM" id="CLU_148611_1_0_5"/>
<dbReference type="AlphaFoldDB" id="A0A089P0D9"/>
<name>A0A089P0D9_9HYPH</name>
<protein>
    <submittedName>
        <fullName evidence="3">Protein of unassigned function</fullName>
    </submittedName>
</protein>
<gene>
    <name evidence="3" type="ORF">MOC_5941</name>
</gene>
<dbReference type="RefSeq" id="WP_043353080.1">
    <property type="nucleotide sequence ID" value="NZ_CP003811.1"/>
</dbReference>
<feature type="region of interest" description="Disordered" evidence="1">
    <location>
        <begin position="83"/>
        <end position="110"/>
    </location>
</feature>
<dbReference type="STRING" id="693986.MOC_5941"/>
<evidence type="ECO:0000313" key="4">
    <source>
        <dbReference type="Proteomes" id="UP000029492"/>
    </source>
</evidence>
<accession>A0A089P0D9</accession>
<sequence>MAFLALYALALQGILGGIASANAGPDHILCLDDGGQTDRAPAGKQLPAHHHGDCCVACHAAGPATLPAPSTVTAVPLARPVAAAGPRPQRVAFPRAPPRPGLGARAPPVV</sequence>
<dbReference type="EMBL" id="CP003811">
    <property type="protein sequence ID" value="AIQ93696.1"/>
    <property type="molecule type" value="Genomic_DNA"/>
</dbReference>
<keyword evidence="2" id="KW-0732">Signal</keyword>
<dbReference type="InterPro" id="IPR021333">
    <property type="entry name" value="DUF2946"/>
</dbReference>